<proteinExistence type="inferred from homology"/>
<name>A0A2S4Q189_9PEZI</name>
<dbReference type="Gene3D" id="3.40.640.10">
    <property type="entry name" value="Type I PLP-dependent aspartate aminotransferase-like (Major domain)"/>
    <property type="match status" value="1"/>
</dbReference>
<dbReference type="InterPro" id="IPR015422">
    <property type="entry name" value="PyrdxlP-dep_Trfase_small"/>
</dbReference>
<protein>
    <recommendedName>
        <fullName evidence="5">Aminotransferase class I/classII large domain-containing protein</fullName>
    </recommendedName>
</protein>
<dbReference type="PANTHER" id="PTHR13693">
    <property type="entry name" value="CLASS II AMINOTRANSFERASE/8-AMINO-7-OXONONANOATE SYNTHASE"/>
    <property type="match status" value="1"/>
</dbReference>
<dbReference type="AlphaFoldDB" id="A0A2S4Q189"/>
<dbReference type="GO" id="GO:0016740">
    <property type="term" value="F:transferase activity"/>
    <property type="evidence" value="ECO:0007669"/>
    <property type="project" value="UniProtKB-KW"/>
</dbReference>
<dbReference type="STRING" id="225359.A0A2S4Q189"/>
<comment type="similarity">
    <text evidence="2">Belongs to the class-II pyridoxal-phosphate-dependent aminotransferase family. BioF subfamily.</text>
</comment>
<comment type="caution">
    <text evidence="6">The sequence shown here is derived from an EMBL/GenBank/DDBJ whole genome shotgun (WGS) entry which is preliminary data.</text>
</comment>
<keyword evidence="7" id="KW-1185">Reference proteome</keyword>
<evidence type="ECO:0000313" key="7">
    <source>
        <dbReference type="Proteomes" id="UP000237438"/>
    </source>
</evidence>
<dbReference type="GO" id="GO:0030170">
    <property type="term" value="F:pyridoxal phosphate binding"/>
    <property type="evidence" value="ECO:0007669"/>
    <property type="project" value="InterPro"/>
</dbReference>
<gene>
    <name evidence="6" type="ORF">EPUL_000478</name>
</gene>
<evidence type="ECO:0000313" key="6">
    <source>
        <dbReference type="EMBL" id="POS88053.1"/>
    </source>
</evidence>
<dbReference type="Gene3D" id="3.90.1150.10">
    <property type="entry name" value="Aspartate Aminotransferase, domain 1"/>
    <property type="match status" value="1"/>
</dbReference>
<dbReference type="SUPFAM" id="SSF53383">
    <property type="entry name" value="PLP-dependent transferases"/>
    <property type="match status" value="1"/>
</dbReference>
<organism evidence="6 7">
    <name type="scientific">Erysiphe pulchra</name>
    <dbReference type="NCBI Taxonomy" id="225359"/>
    <lineage>
        <taxon>Eukaryota</taxon>
        <taxon>Fungi</taxon>
        <taxon>Dikarya</taxon>
        <taxon>Ascomycota</taxon>
        <taxon>Pezizomycotina</taxon>
        <taxon>Leotiomycetes</taxon>
        <taxon>Erysiphales</taxon>
        <taxon>Erysiphaceae</taxon>
        <taxon>Erysiphe</taxon>
    </lineage>
</organism>
<dbReference type="EMBL" id="PEDP01000036">
    <property type="protein sequence ID" value="POS88053.1"/>
    <property type="molecule type" value="Genomic_DNA"/>
</dbReference>
<dbReference type="InterPro" id="IPR004839">
    <property type="entry name" value="Aminotransferase_I/II_large"/>
</dbReference>
<comment type="cofactor">
    <cofactor evidence="1">
        <name>pyridoxal 5'-phosphate</name>
        <dbReference type="ChEBI" id="CHEBI:597326"/>
    </cofactor>
</comment>
<keyword evidence="4" id="KW-0663">Pyridoxal phosphate</keyword>
<dbReference type="Proteomes" id="UP000237438">
    <property type="component" value="Unassembled WGS sequence"/>
</dbReference>
<dbReference type="OrthoDB" id="2382073at2759"/>
<dbReference type="PANTHER" id="PTHR13693:SF77">
    <property type="entry name" value="8-AMINO-7-OXONONANOATE SYNTHASE"/>
    <property type="match status" value="1"/>
</dbReference>
<keyword evidence="3" id="KW-0808">Transferase</keyword>
<evidence type="ECO:0000256" key="3">
    <source>
        <dbReference type="ARBA" id="ARBA00022679"/>
    </source>
</evidence>
<dbReference type="GO" id="GO:0009102">
    <property type="term" value="P:biotin biosynthetic process"/>
    <property type="evidence" value="ECO:0007669"/>
    <property type="project" value="TreeGrafter"/>
</dbReference>
<evidence type="ECO:0000256" key="1">
    <source>
        <dbReference type="ARBA" id="ARBA00001933"/>
    </source>
</evidence>
<dbReference type="InterPro" id="IPR015424">
    <property type="entry name" value="PyrdxlP-dep_Trfase"/>
</dbReference>
<accession>A0A2S4Q189</accession>
<reference evidence="6 7" key="1">
    <citation type="submission" date="2017-10" db="EMBL/GenBank/DDBJ databases">
        <title>Development of genomic resources for the powdery mildew, Erysiphe pulchra.</title>
        <authorList>
            <person name="Wadl P.A."/>
            <person name="Mack B.M."/>
            <person name="Moore G."/>
            <person name="Beltz S.B."/>
        </authorList>
    </citation>
    <scope>NUCLEOTIDE SEQUENCE [LARGE SCALE GENOMIC DNA]</scope>
    <source>
        <strain evidence="6">Cflorida</strain>
    </source>
</reference>
<dbReference type="InterPro" id="IPR050087">
    <property type="entry name" value="AON_synthase_class-II"/>
</dbReference>
<evidence type="ECO:0000259" key="5">
    <source>
        <dbReference type="Pfam" id="PF00155"/>
    </source>
</evidence>
<evidence type="ECO:0000256" key="4">
    <source>
        <dbReference type="ARBA" id="ARBA00022898"/>
    </source>
</evidence>
<sequence>MTPTVLAQSMRTALENRRHNSTLRRLPDPPSTSIDFSSNDFLSLSKSHLIRHEYLSALTRTNPEDFRLGSGGSRLLDGNLPLACQLEPMLAEFHEAPSALLFNSGFDANTSLFACIPQKGDVIIYDAYIHASVHEGLKLSRATTRCSFKHNSLSHLGNLISDLINADPGLLDGTKSVFVAIESLYSMDGDIAPLREIVELTEKSFPNGNGYLIVDEAHSNGIYGKNGRGLVHSLGLQNRIFARLHTFGKALACNGAAILCENLVKEYLINYAKPFIYTTSMSYPSLVAIKTVYTAMKQGTTQPLISHLETLIGYLFNQLKLLLSPFTTHPKSMETLLFIPLKAPLTPIFPLLTPDPRGLATHCQAAGYLVRAIMPPTVPPGTQRVRVCLHAGNTFKEVDNLVHCILLWLKKERRKEPSAQISSERPFIKAVL</sequence>
<feature type="domain" description="Aminotransferase class I/classII large" evidence="5">
    <location>
        <begin position="34"/>
        <end position="403"/>
    </location>
</feature>
<evidence type="ECO:0000256" key="2">
    <source>
        <dbReference type="ARBA" id="ARBA00010008"/>
    </source>
</evidence>
<dbReference type="InterPro" id="IPR015421">
    <property type="entry name" value="PyrdxlP-dep_Trfase_major"/>
</dbReference>
<dbReference type="Pfam" id="PF00155">
    <property type="entry name" value="Aminotran_1_2"/>
    <property type="match status" value="1"/>
</dbReference>